<dbReference type="Proteomes" id="UP000290204">
    <property type="component" value="Unassembled WGS sequence"/>
</dbReference>
<comment type="similarity">
    <text evidence="1">Belongs to the RutC family.</text>
</comment>
<dbReference type="OrthoDB" id="9799840at2"/>
<reference evidence="2 3" key="1">
    <citation type="submission" date="2019-01" db="EMBL/GenBank/DDBJ databases">
        <title>Lacibacter sp. strain TTM-7.</title>
        <authorList>
            <person name="Chen W.-M."/>
        </authorList>
    </citation>
    <scope>NUCLEOTIDE SEQUENCE [LARGE SCALE GENOMIC DNA]</scope>
    <source>
        <strain evidence="2 3">TTM-7</strain>
    </source>
</reference>
<evidence type="ECO:0000313" key="3">
    <source>
        <dbReference type="Proteomes" id="UP000290204"/>
    </source>
</evidence>
<dbReference type="InterPro" id="IPR006175">
    <property type="entry name" value="YjgF/YER057c/UK114"/>
</dbReference>
<dbReference type="InterPro" id="IPR035959">
    <property type="entry name" value="RutC-like_sf"/>
</dbReference>
<gene>
    <name evidence="2" type="ORF">ESA94_12025</name>
</gene>
<dbReference type="PANTHER" id="PTHR11803">
    <property type="entry name" value="2-IMINOBUTANOATE/2-IMINOPROPANOATE DEAMINASE RIDA"/>
    <property type="match status" value="1"/>
</dbReference>
<dbReference type="GO" id="GO:0019239">
    <property type="term" value="F:deaminase activity"/>
    <property type="evidence" value="ECO:0007669"/>
    <property type="project" value="TreeGrafter"/>
</dbReference>
<evidence type="ECO:0000256" key="1">
    <source>
        <dbReference type="ARBA" id="ARBA00010552"/>
    </source>
</evidence>
<comment type="caution">
    <text evidence="2">The sequence shown here is derived from an EMBL/GenBank/DDBJ whole genome shotgun (WGS) entry which is preliminary data.</text>
</comment>
<dbReference type="GO" id="GO:0005829">
    <property type="term" value="C:cytosol"/>
    <property type="evidence" value="ECO:0007669"/>
    <property type="project" value="TreeGrafter"/>
</dbReference>
<name>A0A4V1M7J2_9BACT</name>
<dbReference type="SUPFAM" id="SSF55298">
    <property type="entry name" value="YjgF-like"/>
    <property type="match status" value="1"/>
</dbReference>
<dbReference type="Pfam" id="PF01042">
    <property type="entry name" value="Ribonuc_L-PSP"/>
    <property type="match status" value="1"/>
</dbReference>
<evidence type="ECO:0000313" key="2">
    <source>
        <dbReference type="EMBL" id="RXK60062.1"/>
    </source>
</evidence>
<dbReference type="PANTHER" id="PTHR11803:SF58">
    <property type="entry name" value="PROTEIN HMF1-RELATED"/>
    <property type="match status" value="1"/>
</dbReference>
<accession>A0A4V1M7J2</accession>
<dbReference type="AlphaFoldDB" id="A0A4V1M7J2"/>
<sequence length="140" mass="15924">MCIVLSLTTIAQQTKAPIEKEKWHWGNPNKQDTASGYAQTLKVGDVLYISGTVSTTLDEAGVKRLYSGLERSLKQYGLTFQHVVKENLYTTDIEAMKQLNDVRKQFYKGDFPAATWVQITRLFMPEAKLEVELVAHFPKQ</sequence>
<proteinExistence type="inferred from homology"/>
<dbReference type="EMBL" id="SDHW01000003">
    <property type="protein sequence ID" value="RXK60062.1"/>
    <property type="molecule type" value="Genomic_DNA"/>
</dbReference>
<organism evidence="2 3">
    <name type="scientific">Lacibacter luteus</name>
    <dbReference type="NCBI Taxonomy" id="2508719"/>
    <lineage>
        <taxon>Bacteria</taxon>
        <taxon>Pseudomonadati</taxon>
        <taxon>Bacteroidota</taxon>
        <taxon>Chitinophagia</taxon>
        <taxon>Chitinophagales</taxon>
        <taxon>Chitinophagaceae</taxon>
        <taxon>Lacibacter</taxon>
    </lineage>
</organism>
<keyword evidence="3" id="KW-1185">Reference proteome</keyword>
<dbReference type="CDD" id="cd00448">
    <property type="entry name" value="YjgF_YER057c_UK114_family"/>
    <property type="match status" value="1"/>
</dbReference>
<protein>
    <submittedName>
        <fullName evidence="2">RidA family protein</fullName>
    </submittedName>
</protein>
<dbReference type="Gene3D" id="3.30.1330.40">
    <property type="entry name" value="RutC-like"/>
    <property type="match status" value="1"/>
</dbReference>